<comment type="caution">
    <text evidence="1">The sequence shown here is derived from an EMBL/GenBank/DDBJ whole genome shotgun (WGS) entry which is preliminary data.</text>
</comment>
<name>A0ACB6YZ49_THEGA</name>
<gene>
    <name evidence="1" type="ORF">BDM02DRAFT_2029456</name>
</gene>
<evidence type="ECO:0000313" key="1">
    <source>
        <dbReference type="EMBL" id="KAF9642583.1"/>
    </source>
</evidence>
<evidence type="ECO:0000313" key="2">
    <source>
        <dbReference type="Proteomes" id="UP000886501"/>
    </source>
</evidence>
<protein>
    <submittedName>
        <fullName evidence="1">Uncharacterized protein</fullName>
    </submittedName>
</protein>
<organism evidence="1 2">
    <name type="scientific">Thelephora ganbajun</name>
    <name type="common">Ganba fungus</name>
    <dbReference type="NCBI Taxonomy" id="370292"/>
    <lineage>
        <taxon>Eukaryota</taxon>
        <taxon>Fungi</taxon>
        <taxon>Dikarya</taxon>
        <taxon>Basidiomycota</taxon>
        <taxon>Agaricomycotina</taxon>
        <taxon>Agaricomycetes</taxon>
        <taxon>Thelephorales</taxon>
        <taxon>Thelephoraceae</taxon>
        <taxon>Thelephora</taxon>
    </lineage>
</organism>
<keyword evidence="2" id="KW-1185">Reference proteome</keyword>
<reference evidence="1" key="1">
    <citation type="submission" date="2019-10" db="EMBL/GenBank/DDBJ databases">
        <authorList>
            <consortium name="DOE Joint Genome Institute"/>
            <person name="Kuo A."/>
            <person name="Miyauchi S."/>
            <person name="Kiss E."/>
            <person name="Drula E."/>
            <person name="Kohler A."/>
            <person name="Sanchez-Garcia M."/>
            <person name="Andreopoulos B."/>
            <person name="Barry K.W."/>
            <person name="Bonito G."/>
            <person name="Buee M."/>
            <person name="Carver A."/>
            <person name="Chen C."/>
            <person name="Cichocki N."/>
            <person name="Clum A."/>
            <person name="Culley D."/>
            <person name="Crous P.W."/>
            <person name="Fauchery L."/>
            <person name="Girlanda M."/>
            <person name="Hayes R."/>
            <person name="Keri Z."/>
            <person name="Labutti K."/>
            <person name="Lipzen A."/>
            <person name="Lombard V."/>
            <person name="Magnuson J."/>
            <person name="Maillard F."/>
            <person name="Morin E."/>
            <person name="Murat C."/>
            <person name="Nolan M."/>
            <person name="Ohm R."/>
            <person name="Pangilinan J."/>
            <person name="Pereira M."/>
            <person name="Perotto S."/>
            <person name="Peter M."/>
            <person name="Riley R."/>
            <person name="Sitrit Y."/>
            <person name="Stielow B."/>
            <person name="Szollosi G."/>
            <person name="Zifcakova L."/>
            <person name="Stursova M."/>
            <person name="Spatafora J.W."/>
            <person name="Tedersoo L."/>
            <person name="Vaario L.-M."/>
            <person name="Yamada A."/>
            <person name="Yan M."/>
            <person name="Wang P."/>
            <person name="Xu J."/>
            <person name="Bruns T."/>
            <person name="Baldrian P."/>
            <person name="Vilgalys R."/>
            <person name="Henrissat B."/>
            <person name="Grigoriev I.V."/>
            <person name="Hibbett D."/>
            <person name="Nagy L.G."/>
            <person name="Martin F.M."/>
        </authorList>
    </citation>
    <scope>NUCLEOTIDE SEQUENCE</scope>
    <source>
        <strain evidence="1">P2</strain>
    </source>
</reference>
<reference evidence="1" key="2">
    <citation type="journal article" date="2020" name="Nat. Commun.">
        <title>Large-scale genome sequencing of mycorrhizal fungi provides insights into the early evolution of symbiotic traits.</title>
        <authorList>
            <person name="Miyauchi S."/>
            <person name="Kiss E."/>
            <person name="Kuo A."/>
            <person name="Drula E."/>
            <person name="Kohler A."/>
            <person name="Sanchez-Garcia M."/>
            <person name="Morin E."/>
            <person name="Andreopoulos B."/>
            <person name="Barry K.W."/>
            <person name="Bonito G."/>
            <person name="Buee M."/>
            <person name="Carver A."/>
            <person name="Chen C."/>
            <person name="Cichocki N."/>
            <person name="Clum A."/>
            <person name="Culley D."/>
            <person name="Crous P.W."/>
            <person name="Fauchery L."/>
            <person name="Girlanda M."/>
            <person name="Hayes R.D."/>
            <person name="Keri Z."/>
            <person name="LaButti K."/>
            <person name="Lipzen A."/>
            <person name="Lombard V."/>
            <person name="Magnuson J."/>
            <person name="Maillard F."/>
            <person name="Murat C."/>
            <person name="Nolan M."/>
            <person name="Ohm R.A."/>
            <person name="Pangilinan J."/>
            <person name="Pereira M.F."/>
            <person name="Perotto S."/>
            <person name="Peter M."/>
            <person name="Pfister S."/>
            <person name="Riley R."/>
            <person name="Sitrit Y."/>
            <person name="Stielow J.B."/>
            <person name="Szollosi G."/>
            <person name="Zifcakova L."/>
            <person name="Stursova M."/>
            <person name="Spatafora J.W."/>
            <person name="Tedersoo L."/>
            <person name="Vaario L.M."/>
            <person name="Yamada A."/>
            <person name="Yan M."/>
            <person name="Wang P."/>
            <person name="Xu J."/>
            <person name="Bruns T."/>
            <person name="Baldrian P."/>
            <person name="Vilgalys R."/>
            <person name="Dunand C."/>
            <person name="Henrissat B."/>
            <person name="Grigoriev I.V."/>
            <person name="Hibbett D."/>
            <person name="Nagy L.G."/>
            <person name="Martin F.M."/>
        </authorList>
    </citation>
    <scope>NUCLEOTIDE SEQUENCE</scope>
    <source>
        <strain evidence="1">P2</strain>
    </source>
</reference>
<accession>A0ACB6YZ49</accession>
<dbReference type="EMBL" id="MU118415">
    <property type="protein sequence ID" value="KAF9642583.1"/>
    <property type="molecule type" value="Genomic_DNA"/>
</dbReference>
<dbReference type="Proteomes" id="UP000886501">
    <property type="component" value="Unassembled WGS sequence"/>
</dbReference>
<sequence>MSINSSYLHGTNTTRDAQHKELMDHLRAIEDELLDLSDILRRGEAEVHIHTPEHSPEVHPQIVPRMLEGVPPPVPMKARSVGLSHSVSPPPRPVGPRSIEMGCPSPMSSPTSSLGQSWLSSHHSNDDLYSLVETEQYADWGPMEVGRRVLLCFFESVFIPGTTHS</sequence>
<proteinExistence type="predicted"/>